<protein>
    <recommendedName>
        <fullName evidence="1">HFX-2341-like N-terminal domain-containing protein</fullName>
    </recommendedName>
</protein>
<accession>A0A0F9JT76</accession>
<proteinExistence type="predicted"/>
<evidence type="ECO:0000313" key="2">
    <source>
        <dbReference type="EMBL" id="KKM12634.1"/>
    </source>
</evidence>
<reference evidence="2" key="1">
    <citation type="journal article" date="2015" name="Nature">
        <title>Complex archaea that bridge the gap between prokaryotes and eukaryotes.</title>
        <authorList>
            <person name="Spang A."/>
            <person name="Saw J.H."/>
            <person name="Jorgensen S.L."/>
            <person name="Zaremba-Niedzwiedzka K."/>
            <person name="Martijn J."/>
            <person name="Lind A.E."/>
            <person name="van Eijk R."/>
            <person name="Schleper C."/>
            <person name="Guy L."/>
            <person name="Ettema T.J."/>
        </authorList>
    </citation>
    <scope>NUCLEOTIDE SEQUENCE</scope>
</reference>
<dbReference type="AlphaFoldDB" id="A0A0F9JT76"/>
<dbReference type="EMBL" id="LAZR01015458">
    <property type="protein sequence ID" value="KKM12634.1"/>
    <property type="molecule type" value="Genomic_DNA"/>
</dbReference>
<name>A0A0F9JT76_9ZZZZ</name>
<evidence type="ECO:0000259" key="1">
    <source>
        <dbReference type="Pfam" id="PF19810"/>
    </source>
</evidence>
<sequence>MNNNFCQVVLVGHLLEKLIYSIDKEAIHKITFISEKEPLSGTPEAKKVLNELIHYYTHRKIPVQHVEFDFHVQTKPISELTHLIYQQKLQGFNNIRVNISGGLRYMVIWLYIACSITNTEIIHGDFIYEGSKEVGIYRNMELPTIPFQVITDKQFEFLELFFNTYKNHHDFFNPDLSFNDNQLLSIRKKYTSLEILKEKLEEKRGISLSRGSINGFIQKLKRLSALNIFPNPKDKKEKTIEISYIGIAYFLRKLFIEGRS</sequence>
<feature type="domain" description="HFX-2341-like N-terminal" evidence="1">
    <location>
        <begin position="7"/>
        <end position="120"/>
    </location>
</feature>
<comment type="caution">
    <text evidence="2">The sequence shown here is derived from an EMBL/GenBank/DDBJ whole genome shotgun (WGS) entry which is preliminary data.</text>
</comment>
<dbReference type="InterPro" id="IPR046260">
    <property type="entry name" value="HFX_2341-like_N"/>
</dbReference>
<dbReference type="Pfam" id="PF19810">
    <property type="entry name" value="HFX_2341_N"/>
    <property type="match status" value="1"/>
</dbReference>
<gene>
    <name evidence="2" type="ORF">LCGC14_1719850</name>
</gene>
<organism evidence="2">
    <name type="scientific">marine sediment metagenome</name>
    <dbReference type="NCBI Taxonomy" id="412755"/>
    <lineage>
        <taxon>unclassified sequences</taxon>
        <taxon>metagenomes</taxon>
        <taxon>ecological metagenomes</taxon>
    </lineage>
</organism>